<accession>A0A9D1RXL5</accession>
<dbReference type="InterPro" id="IPR036163">
    <property type="entry name" value="HMA_dom_sf"/>
</dbReference>
<gene>
    <name evidence="2" type="ORF">H9867_05995</name>
</gene>
<protein>
    <submittedName>
        <fullName evidence="2">Cation transporter</fullName>
    </submittedName>
</protein>
<organism evidence="2 3">
    <name type="scientific">Candidatus Corynebacterium gallistercoris</name>
    <dbReference type="NCBI Taxonomy" id="2838530"/>
    <lineage>
        <taxon>Bacteria</taxon>
        <taxon>Bacillati</taxon>
        <taxon>Actinomycetota</taxon>
        <taxon>Actinomycetes</taxon>
        <taxon>Mycobacteriales</taxon>
        <taxon>Corynebacteriaceae</taxon>
        <taxon>Corynebacterium</taxon>
    </lineage>
</organism>
<dbReference type="Gene3D" id="3.30.70.100">
    <property type="match status" value="1"/>
</dbReference>
<dbReference type="InterPro" id="IPR000428">
    <property type="entry name" value="Cu-bd"/>
</dbReference>
<dbReference type="GO" id="GO:0006825">
    <property type="term" value="P:copper ion transport"/>
    <property type="evidence" value="ECO:0007669"/>
    <property type="project" value="InterPro"/>
</dbReference>
<dbReference type="Proteomes" id="UP000824189">
    <property type="component" value="Unassembled WGS sequence"/>
</dbReference>
<dbReference type="SUPFAM" id="SSF55008">
    <property type="entry name" value="HMA, heavy metal-associated domain"/>
    <property type="match status" value="1"/>
</dbReference>
<dbReference type="InterPro" id="IPR006121">
    <property type="entry name" value="HMA_dom"/>
</dbReference>
<sequence>MSTQKSTQTYTVTGMSCGHCENAVKEEVSHLEGVSNISVSAAAGTLSFDSDGTVSDELVIAAVDEAGYTAQRA</sequence>
<dbReference type="EMBL" id="DXFZ01000072">
    <property type="protein sequence ID" value="HIW96019.1"/>
    <property type="molecule type" value="Genomic_DNA"/>
</dbReference>
<dbReference type="AlphaFoldDB" id="A0A9D1RXL5"/>
<dbReference type="Pfam" id="PF00403">
    <property type="entry name" value="HMA"/>
    <property type="match status" value="1"/>
</dbReference>
<dbReference type="PRINTS" id="PR00944">
    <property type="entry name" value="CUEXPORT"/>
</dbReference>
<dbReference type="CDD" id="cd00371">
    <property type="entry name" value="HMA"/>
    <property type="match status" value="1"/>
</dbReference>
<feature type="domain" description="HMA" evidence="1">
    <location>
        <begin position="6"/>
        <end position="71"/>
    </location>
</feature>
<dbReference type="GO" id="GO:0005507">
    <property type="term" value="F:copper ion binding"/>
    <property type="evidence" value="ECO:0007669"/>
    <property type="project" value="InterPro"/>
</dbReference>
<evidence type="ECO:0000313" key="3">
    <source>
        <dbReference type="Proteomes" id="UP000824189"/>
    </source>
</evidence>
<proteinExistence type="predicted"/>
<reference evidence="2" key="2">
    <citation type="submission" date="2021-04" db="EMBL/GenBank/DDBJ databases">
        <authorList>
            <person name="Gilroy R."/>
        </authorList>
    </citation>
    <scope>NUCLEOTIDE SEQUENCE</scope>
    <source>
        <strain evidence="2">4376</strain>
    </source>
</reference>
<evidence type="ECO:0000313" key="2">
    <source>
        <dbReference type="EMBL" id="HIW96019.1"/>
    </source>
</evidence>
<evidence type="ECO:0000259" key="1">
    <source>
        <dbReference type="PROSITE" id="PS50846"/>
    </source>
</evidence>
<comment type="caution">
    <text evidence="2">The sequence shown here is derived from an EMBL/GenBank/DDBJ whole genome shotgun (WGS) entry which is preliminary data.</text>
</comment>
<dbReference type="PROSITE" id="PS50846">
    <property type="entry name" value="HMA_2"/>
    <property type="match status" value="1"/>
</dbReference>
<dbReference type="PROSITE" id="PS51257">
    <property type="entry name" value="PROKAR_LIPOPROTEIN"/>
    <property type="match status" value="1"/>
</dbReference>
<name>A0A9D1RXL5_9CORY</name>
<reference evidence="2" key="1">
    <citation type="journal article" date="2021" name="PeerJ">
        <title>Extensive microbial diversity within the chicken gut microbiome revealed by metagenomics and culture.</title>
        <authorList>
            <person name="Gilroy R."/>
            <person name="Ravi A."/>
            <person name="Getino M."/>
            <person name="Pursley I."/>
            <person name="Horton D.L."/>
            <person name="Alikhan N.F."/>
            <person name="Baker D."/>
            <person name="Gharbi K."/>
            <person name="Hall N."/>
            <person name="Watson M."/>
            <person name="Adriaenssens E.M."/>
            <person name="Foster-Nyarko E."/>
            <person name="Jarju S."/>
            <person name="Secka A."/>
            <person name="Antonio M."/>
            <person name="Oren A."/>
            <person name="Chaudhuri R.R."/>
            <person name="La Ragione R."/>
            <person name="Hildebrand F."/>
            <person name="Pallen M.J."/>
        </authorList>
    </citation>
    <scope>NUCLEOTIDE SEQUENCE</scope>
    <source>
        <strain evidence="2">4376</strain>
    </source>
</reference>